<name>A0A2A4XBT2_9GAMM</name>
<protein>
    <recommendedName>
        <fullName evidence="2">UPF0250 protein COB20_03835</fullName>
    </recommendedName>
</protein>
<comment type="caution">
    <text evidence="3">The sequence shown here is derived from an EMBL/GenBank/DDBJ whole genome shotgun (WGS) entry which is preliminary data.</text>
</comment>
<organism evidence="3 4">
    <name type="scientific">SAR86 cluster bacterium</name>
    <dbReference type="NCBI Taxonomy" id="2030880"/>
    <lineage>
        <taxon>Bacteria</taxon>
        <taxon>Pseudomonadati</taxon>
        <taxon>Pseudomonadota</taxon>
        <taxon>Gammaproteobacteria</taxon>
        <taxon>SAR86 cluster</taxon>
    </lineage>
</organism>
<dbReference type="PANTHER" id="PTHR38036">
    <property type="entry name" value="UPF0250 PROTEIN YBED"/>
    <property type="match status" value="1"/>
</dbReference>
<proteinExistence type="inferred from homology"/>
<dbReference type="AlphaFoldDB" id="A0A2A4XBT2"/>
<evidence type="ECO:0000256" key="1">
    <source>
        <dbReference type="ARBA" id="ARBA00008460"/>
    </source>
</evidence>
<accession>A0A2A4XBT2</accession>
<comment type="similarity">
    <text evidence="1 2">Belongs to the UPF0250 family.</text>
</comment>
<dbReference type="InterPro" id="IPR007454">
    <property type="entry name" value="UPF0250_YbeD-like"/>
</dbReference>
<sequence>MSKELDPNTEIEPPKIEFPCLYPIKIIGVASVEFQTEVVTVVEKHAGKISSDLIELRPSKKNTYVSVRITIAATGVDQLQNLFDELKTLESVKMVL</sequence>
<dbReference type="GO" id="GO:0005829">
    <property type="term" value="C:cytosol"/>
    <property type="evidence" value="ECO:0007669"/>
    <property type="project" value="TreeGrafter"/>
</dbReference>
<dbReference type="EMBL" id="NVUL01000013">
    <property type="protein sequence ID" value="PCI79936.1"/>
    <property type="molecule type" value="Genomic_DNA"/>
</dbReference>
<evidence type="ECO:0000313" key="4">
    <source>
        <dbReference type="Proteomes" id="UP000218767"/>
    </source>
</evidence>
<dbReference type="Pfam" id="PF04359">
    <property type="entry name" value="DUF493"/>
    <property type="match status" value="1"/>
</dbReference>
<reference evidence="4" key="1">
    <citation type="submission" date="2017-08" db="EMBL/GenBank/DDBJ databases">
        <title>A dynamic microbial community with high functional redundancy inhabits the cold, oxic subseafloor aquifer.</title>
        <authorList>
            <person name="Tully B.J."/>
            <person name="Wheat C.G."/>
            <person name="Glazer B.T."/>
            <person name="Huber J.A."/>
        </authorList>
    </citation>
    <scope>NUCLEOTIDE SEQUENCE [LARGE SCALE GENOMIC DNA]</scope>
</reference>
<dbReference type="HAMAP" id="MF_00659">
    <property type="entry name" value="UPF0250"/>
    <property type="match status" value="1"/>
</dbReference>
<dbReference type="InterPro" id="IPR027471">
    <property type="entry name" value="YbeD-like_sf"/>
</dbReference>
<dbReference type="Gene3D" id="3.30.70.260">
    <property type="match status" value="1"/>
</dbReference>
<evidence type="ECO:0000313" key="3">
    <source>
        <dbReference type="EMBL" id="PCI79936.1"/>
    </source>
</evidence>
<evidence type="ECO:0000256" key="2">
    <source>
        <dbReference type="HAMAP-Rule" id="MF_00659"/>
    </source>
</evidence>
<dbReference type="PANTHER" id="PTHR38036:SF1">
    <property type="entry name" value="UPF0250 PROTEIN YBED"/>
    <property type="match status" value="1"/>
</dbReference>
<dbReference type="Proteomes" id="UP000218767">
    <property type="component" value="Unassembled WGS sequence"/>
</dbReference>
<gene>
    <name evidence="3" type="ORF">COB20_03835</name>
</gene>
<dbReference type="SUPFAM" id="SSF117991">
    <property type="entry name" value="YbeD/HP0495-like"/>
    <property type="match status" value="1"/>
</dbReference>